<dbReference type="NCBIfam" id="NF041278">
    <property type="entry name" value="CmcJ_NvfI_EfuI"/>
    <property type="match status" value="1"/>
</dbReference>
<evidence type="ECO:0000313" key="4">
    <source>
        <dbReference type="Proteomes" id="UP001375240"/>
    </source>
</evidence>
<accession>A0AAV9UI16</accession>
<dbReference type="EMBL" id="JAVHNQ010000008">
    <property type="protein sequence ID" value="KAK6340894.1"/>
    <property type="molecule type" value="Genomic_DNA"/>
</dbReference>
<sequence length="292" mass="32385">MSPAANLDEQPSSTTATLNYSNPPVDGSYGFVSGYASPITGKRESNVTENPVTVKINNIRTATTPINLDSAGFEVLHAPSVFSQDISNFTSDAKIEADYYPEIRSLLLAATGAKEAVIFEHTIRRNTPGETELDESKRQPVGRVHVDHTTKGTHDRVRLHCPDRAEDLLSRRVQLINVWRPIQHPASDHPLACAVYRTIDPATDLIPTLLDNPPPMPKGELYSVKYNPKHEWYYAKDMQVDEVMLIKIFDSEGLKEGSDVAVMAAHTAFDDPATPVDAPKRQSIEVRCLLFH</sequence>
<organism evidence="3 4">
    <name type="scientific">Orbilia brochopaga</name>
    <dbReference type="NCBI Taxonomy" id="3140254"/>
    <lineage>
        <taxon>Eukaryota</taxon>
        <taxon>Fungi</taxon>
        <taxon>Dikarya</taxon>
        <taxon>Ascomycota</taxon>
        <taxon>Pezizomycotina</taxon>
        <taxon>Orbiliomycetes</taxon>
        <taxon>Orbiliales</taxon>
        <taxon>Orbiliaceae</taxon>
        <taxon>Orbilia</taxon>
    </lineage>
</organism>
<dbReference type="PANTHER" id="PTHR34598">
    <property type="entry name" value="BLL6449 PROTEIN"/>
    <property type="match status" value="1"/>
</dbReference>
<name>A0AAV9UI16_9PEZI</name>
<feature type="compositionally biased region" description="Polar residues" evidence="2">
    <location>
        <begin position="9"/>
        <end position="21"/>
    </location>
</feature>
<protein>
    <recommendedName>
        <fullName evidence="5">Methyltransferase</fullName>
    </recommendedName>
</protein>
<dbReference type="Proteomes" id="UP001375240">
    <property type="component" value="Unassembled WGS sequence"/>
</dbReference>
<keyword evidence="4" id="KW-1185">Reference proteome</keyword>
<dbReference type="AlphaFoldDB" id="A0AAV9UI16"/>
<evidence type="ECO:0000313" key="3">
    <source>
        <dbReference type="EMBL" id="KAK6340894.1"/>
    </source>
</evidence>
<proteinExistence type="inferred from homology"/>
<evidence type="ECO:0008006" key="5">
    <source>
        <dbReference type="Google" id="ProtNLM"/>
    </source>
</evidence>
<dbReference type="PANTHER" id="PTHR34598:SF3">
    <property type="entry name" value="OXIDOREDUCTASE AN1597"/>
    <property type="match status" value="1"/>
</dbReference>
<comment type="caution">
    <text evidence="3">The sequence shown here is derived from an EMBL/GenBank/DDBJ whole genome shotgun (WGS) entry which is preliminary data.</text>
</comment>
<reference evidence="3 4" key="1">
    <citation type="submission" date="2019-10" db="EMBL/GenBank/DDBJ databases">
        <authorList>
            <person name="Palmer J.M."/>
        </authorList>
    </citation>
    <scope>NUCLEOTIDE SEQUENCE [LARGE SCALE GENOMIC DNA]</scope>
    <source>
        <strain evidence="3 4">TWF696</strain>
    </source>
</reference>
<gene>
    <name evidence="3" type="ORF">TWF696_009207</name>
</gene>
<dbReference type="InterPro" id="IPR044053">
    <property type="entry name" value="AsaB-like"/>
</dbReference>
<dbReference type="GO" id="GO:0016491">
    <property type="term" value="F:oxidoreductase activity"/>
    <property type="evidence" value="ECO:0007669"/>
    <property type="project" value="InterPro"/>
</dbReference>
<evidence type="ECO:0000256" key="2">
    <source>
        <dbReference type="SAM" id="MobiDB-lite"/>
    </source>
</evidence>
<evidence type="ECO:0000256" key="1">
    <source>
        <dbReference type="ARBA" id="ARBA00023604"/>
    </source>
</evidence>
<feature type="region of interest" description="Disordered" evidence="2">
    <location>
        <begin position="1"/>
        <end position="21"/>
    </location>
</feature>
<comment type="similarity">
    <text evidence="1">Belongs to the asaB hydroxylase/desaturase family.</text>
</comment>